<evidence type="ECO:0000313" key="2">
    <source>
        <dbReference type="Proteomes" id="UP001239111"/>
    </source>
</evidence>
<evidence type="ECO:0000313" key="1">
    <source>
        <dbReference type="EMBL" id="KAJ8682678.1"/>
    </source>
</evidence>
<proteinExistence type="predicted"/>
<name>A0ACC2PI11_9HYME</name>
<keyword evidence="2" id="KW-1185">Reference proteome</keyword>
<accession>A0ACC2PI11</accession>
<comment type="caution">
    <text evidence="1">The sequence shown here is derived from an EMBL/GenBank/DDBJ whole genome shotgun (WGS) entry which is preliminary data.</text>
</comment>
<organism evidence="1 2">
    <name type="scientific">Eretmocerus hayati</name>
    <dbReference type="NCBI Taxonomy" id="131215"/>
    <lineage>
        <taxon>Eukaryota</taxon>
        <taxon>Metazoa</taxon>
        <taxon>Ecdysozoa</taxon>
        <taxon>Arthropoda</taxon>
        <taxon>Hexapoda</taxon>
        <taxon>Insecta</taxon>
        <taxon>Pterygota</taxon>
        <taxon>Neoptera</taxon>
        <taxon>Endopterygota</taxon>
        <taxon>Hymenoptera</taxon>
        <taxon>Apocrita</taxon>
        <taxon>Proctotrupomorpha</taxon>
        <taxon>Chalcidoidea</taxon>
        <taxon>Aphelinidae</taxon>
        <taxon>Aphelininae</taxon>
        <taxon>Eretmocerus</taxon>
    </lineage>
</organism>
<gene>
    <name evidence="1" type="ORF">QAD02_018470</name>
</gene>
<dbReference type="EMBL" id="CM056741">
    <property type="protein sequence ID" value="KAJ8682678.1"/>
    <property type="molecule type" value="Genomic_DNA"/>
</dbReference>
<protein>
    <submittedName>
        <fullName evidence="1">Uncharacterized protein</fullName>
    </submittedName>
</protein>
<reference evidence="1" key="1">
    <citation type="submission" date="2023-04" db="EMBL/GenBank/DDBJ databases">
        <title>A chromosome-level genome assembly of the parasitoid wasp Eretmocerus hayati.</title>
        <authorList>
            <person name="Zhong Y."/>
            <person name="Liu S."/>
            <person name="Liu Y."/>
        </authorList>
    </citation>
    <scope>NUCLEOTIDE SEQUENCE</scope>
    <source>
        <strain evidence="1">ZJU_SS_LIU_2023</strain>
    </source>
</reference>
<dbReference type="Proteomes" id="UP001239111">
    <property type="component" value="Chromosome 1"/>
</dbReference>
<sequence>MSGLPVNVELIRLSHDELRFHNLATDEVAYLFRFTPPLLVEIVPPSPYSRSTSPTSSTTPSIQPASPSVRSASPSVRSASSSVRSASPTSTISAIHGSETPHSPDSVITVSSASTHYSPPVSGSSIDYSPTPRSPLLRQNSSGESVAKKLKF</sequence>